<dbReference type="CDD" id="cd12912">
    <property type="entry name" value="PDC2_MCP_like"/>
    <property type="match status" value="1"/>
</dbReference>
<dbReference type="RefSeq" id="WP_109054481.1">
    <property type="nucleotide sequence ID" value="NZ_QDKJ01000007.1"/>
</dbReference>
<dbReference type="GO" id="GO:0007165">
    <property type="term" value="P:signal transduction"/>
    <property type="evidence" value="ECO:0007669"/>
    <property type="project" value="UniProtKB-KW"/>
</dbReference>
<comment type="caution">
    <text evidence="8">The sequence shown here is derived from an EMBL/GenBank/DDBJ whole genome shotgun (WGS) entry which is preliminary data.</text>
</comment>
<keyword evidence="2" id="KW-0145">Chemotaxis</keyword>
<sequence>MSNKLFPIEHSNQTIVSTHTPSIKRKLSTQLLMLSMGIVTIALGFILTIGLLIWQSSQQQKTIAQQYLEQTAYTNSYLIQQKLDLAISASRNLVQSVISLQESGNADRKIAETLLKNALKSHPDFLSMSLAWEPDAFDGKDQLYAGQPDQDPNGRFVRYVDRDNAGNIALHNLVDYETPGSGDYYLLPRKLQKEVILEPYSYPYNGVDVLLTSLAVPIMINNKFYGSVTADFALDTLQQLTNQIKPYQGTGYAQLLSHTGAYISHPDPTRITKKIEDDPTLLEHVTTGNPYHIEQDNPVLNTPAFDVYVPVSIGNTGTPWMLGLSAPVDVVMAETARQRNLALLLMVLSIVVVSGILGVIFIRKVARPIGGEPAQAAQIALSVAQGDLTNTIPVQAKDQSSIFYAMYTMQTQLRDIVDQLITTSESVSHGATEITAGNTDLASRTEQQAAALEETAASMEQITATVKQNADNAHNATNLAQNAAQIAQKGDAIVGQVVNIMGEIDDSSKKIAEITSIISGIAFQTNILALNAAVEAARAGEQGRGFAVVANEVRNLAQRSADAVKEITGLIAESASRVDNGVSLVQNAGTTMQEMLEAVSSVKDIMDEIVSASDEQSRGISQVTQAVHEMDGVTQQNAALVQEASAAAASLEDQAKRLAQTVQVFKLS</sequence>
<keyword evidence="3 5" id="KW-0807">Transducer</keyword>
<dbReference type="Pfam" id="PF00015">
    <property type="entry name" value="MCPsignal"/>
    <property type="match status" value="1"/>
</dbReference>
<dbReference type="PANTHER" id="PTHR43531">
    <property type="entry name" value="PROTEIN ICFG"/>
    <property type="match status" value="1"/>
</dbReference>
<dbReference type="CDD" id="cd11386">
    <property type="entry name" value="MCP_signal"/>
    <property type="match status" value="1"/>
</dbReference>
<dbReference type="InterPro" id="IPR051310">
    <property type="entry name" value="MCP_chemotaxis"/>
</dbReference>
<dbReference type="GO" id="GO:0006935">
    <property type="term" value="P:chemotaxis"/>
    <property type="evidence" value="ECO:0007669"/>
    <property type="project" value="UniProtKB-KW"/>
</dbReference>
<protein>
    <submittedName>
        <fullName evidence="8">Chemotaxis protein</fullName>
    </submittedName>
</protein>
<keyword evidence="6" id="KW-0812">Transmembrane</keyword>
<keyword evidence="6" id="KW-1133">Transmembrane helix</keyword>
<organism evidence="8 9">
    <name type="scientific">Brenneria roseae subsp. americana</name>
    <dbReference type="NCBI Taxonomy" id="1508507"/>
    <lineage>
        <taxon>Bacteria</taxon>
        <taxon>Pseudomonadati</taxon>
        <taxon>Pseudomonadota</taxon>
        <taxon>Gammaproteobacteria</taxon>
        <taxon>Enterobacterales</taxon>
        <taxon>Pectobacteriaceae</taxon>
        <taxon>Brenneria</taxon>
    </lineage>
</organism>
<feature type="transmembrane region" description="Helical" evidence="6">
    <location>
        <begin position="341"/>
        <end position="362"/>
    </location>
</feature>
<evidence type="ECO:0000256" key="4">
    <source>
        <dbReference type="ARBA" id="ARBA00029447"/>
    </source>
</evidence>
<feature type="domain" description="Methyl-accepting transducer" evidence="7">
    <location>
        <begin position="423"/>
        <end position="652"/>
    </location>
</feature>
<dbReference type="Gene3D" id="1.10.287.950">
    <property type="entry name" value="Methyl-accepting chemotaxis protein"/>
    <property type="match status" value="1"/>
</dbReference>
<evidence type="ECO:0000313" key="9">
    <source>
        <dbReference type="Proteomes" id="UP000245138"/>
    </source>
</evidence>
<name>A0A2U1TSR6_9GAMM</name>
<evidence type="ECO:0000256" key="3">
    <source>
        <dbReference type="ARBA" id="ARBA00023224"/>
    </source>
</evidence>
<evidence type="ECO:0000256" key="2">
    <source>
        <dbReference type="ARBA" id="ARBA00022500"/>
    </source>
</evidence>
<dbReference type="CDD" id="cd12913">
    <property type="entry name" value="PDC1_MCP_like"/>
    <property type="match status" value="1"/>
</dbReference>
<dbReference type="EMBL" id="QDKJ01000007">
    <property type="protein sequence ID" value="PWC12439.1"/>
    <property type="molecule type" value="Genomic_DNA"/>
</dbReference>
<keyword evidence="6" id="KW-0472">Membrane</keyword>
<evidence type="ECO:0000256" key="6">
    <source>
        <dbReference type="SAM" id="Phobius"/>
    </source>
</evidence>
<dbReference type="SUPFAM" id="SSF58104">
    <property type="entry name" value="Methyl-accepting chemotaxis protein (MCP) signaling domain"/>
    <property type="match status" value="1"/>
</dbReference>
<evidence type="ECO:0000256" key="1">
    <source>
        <dbReference type="ARBA" id="ARBA00004370"/>
    </source>
</evidence>
<accession>A0A2U1TSR6</accession>
<dbReference type="SUPFAM" id="SSF103190">
    <property type="entry name" value="Sensory domain-like"/>
    <property type="match status" value="1"/>
</dbReference>
<dbReference type="InterPro" id="IPR029151">
    <property type="entry name" value="Sensor-like_sf"/>
</dbReference>
<gene>
    <name evidence="8" type="ORF">B4923_11080</name>
</gene>
<comment type="similarity">
    <text evidence="4">Belongs to the methyl-accepting chemotaxis (MCP) protein family.</text>
</comment>
<dbReference type="OrthoDB" id="8744489at2"/>
<evidence type="ECO:0000256" key="5">
    <source>
        <dbReference type="PROSITE-ProRule" id="PRU00284"/>
    </source>
</evidence>
<dbReference type="PANTHER" id="PTHR43531:SF5">
    <property type="entry name" value="METHYL-ACCEPTING CHEMOTAXIS PROTEIN III"/>
    <property type="match status" value="1"/>
</dbReference>
<dbReference type="GO" id="GO:0005886">
    <property type="term" value="C:plasma membrane"/>
    <property type="evidence" value="ECO:0007669"/>
    <property type="project" value="TreeGrafter"/>
</dbReference>
<keyword evidence="9" id="KW-1185">Reference proteome</keyword>
<reference evidence="8 9" key="1">
    <citation type="submission" date="2018-04" db="EMBL/GenBank/DDBJ databases">
        <title>Brenneria corticis sp.nov.</title>
        <authorList>
            <person name="Li Y."/>
        </authorList>
    </citation>
    <scope>NUCLEOTIDE SEQUENCE [LARGE SCALE GENOMIC DNA]</scope>
    <source>
        <strain evidence="8 9">LMG 27715</strain>
    </source>
</reference>
<dbReference type="PROSITE" id="PS50111">
    <property type="entry name" value="CHEMOTAXIS_TRANSDUC_2"/>
    <property type="match status" value="1"/>
</dbReference>
<comment type="subcellular location">
    <subcellularLocation>
        <location evidence="1">Membrane</location>
    </subcellularLocation>
</comment>
<dbReference type="SMART" id="SM00283">
    <property type="entry name" value="MA"/>
    <property type="match status" value="1"/>
</dbReference>
<dbReference type="AlphaFoldDB" id="A0A2U1TSR6"/>
<dbReference type="Gene3D" id="3.30.450.20">
    <property type="entry name" value="PAS domain"/>
    <property type="match status" value="2"/>
</dbReference>
<dbReference type="Proteomes" id="UP000245138">
    <property type="component" value="Unassembled WGS sequence"/>
</dbReference>
<dbReference type="FunFam" id="1.10.287.950:FF:000001">
    <property type="entry name" value="Methyl-accepting chemotaxis sensory transducer"/>
    <property type="match status" value="1"/>
</dbReference>
<dbReference type="Pfam" id="PF22673">
    <property type="entry name" value="MCP-like_PDC_1"/>
    <property type="match status" value="1"/>
</dbReference>
<evidence type="ECO:0000259" key="7">
    <source>
        <dbReference type="PROSITE" id="PS50111"/>
    </source>
</evidence>
<dbReference type="GO" id="GO:0004888">
    <property type="term" value="F:transmembrane signaling receptor activity"/>
    <property type="evidence" value="ECO:0007669"/>
    <property type="project" value="TreeGrafter"/>
</dbReference>
<proteinExistence type="inferred from homology"/>
<feature type="transmembrane region" description="Helical" evidence="6">
    <location>
        <begin position="31"/>
        <end position="54"/>
    </location>
</feature>
<evidence type="ECO:0000313" key="8">
    <source>
        <dbReference type="EMBL" id="PWC12439.1"/>
    </source>
</evidence>
<dbReference type="InterPro" id="IPR004089">
    <property type="entry name" value="MCPsignal_dom"/>
</dbReference>